<accession>A0A4V6I823</accession>
<name>A0A4V6I823_STECR</name>
<comment type="caution">
    <text evidence="2">The sequence shown here is derived from an EMBL/GenBank/DDBJ whole genome shotgun (WGS) entry which is preliminary data.</text>
</comment>
<dbReference type="EMBL" id="CM016762">
    <property type="protein sequence ID" value="TMS36513.1"/>
    <property type="molecule type" value="Genomic_DNA"/>
</dbReference>
<reference evidence="2 3" key="1">
    <citation type="journal article" date="2015" name="Genome Biol.">
        <title>Comparative genomics of Steinernema reveals deeply conserved gene regulatory networks.</title>
        <authorList>
            <person name="Dillman A.R."/>
            <person name="Macchietto M."/>
            <person name="Porter C.F."/>
            <person name="Rogers A."/>
            <person name="Williams B."/>
            <person name="Antoshechkin I."/>
            <person name="Lee M.M."/>
            <person name="Goodwin Z."/>
            <person name="Lu X."/>
            <person name="Lewis E.E."/>
            <person name="Goodrich-Blair H."/>
            <person name="Stock S.P."/>
            <person name="Adams B.J."/>
            <person name="Sternberg P.W."/>
            <person name="Mortazavi A."/>
        </authorList>
    </citation>
    <scope>NUCLEOTIDE SEQUENCE [LARGE SCALE GENOMIC DNA]</scope>
    <source>
        <strain evidence="2 3">ALL</strain>
    </source>
</reference>
<evidence type="ECO:0000313" key="2">
    <source>
        <dbReference type="EMBL" id="TMS36513.1"/>
    </source>
</evidence>
<evidence type="ECO:0000256" key="1">
    <source>
        <dbReference type="SAM" id="MobiDB-lite"/>
    </source>
</evidence>
<sequence length="90" mass="10122">MADLQFITTLIELNSGLDLWHVITNISSRRKNPFSSRRIVPRSGTLTSRLFICTFTGYLGRLEKSTARNTNKAPSNAKGEFGKPLSRVHE</sequence>
<reference evidence="2 3" key="2">
    <citation type="journal article" date="2019" name="G3 (Bethesda)">
        <title>Hybrid Assembly of the Genome of the Entomopathogenic Nematode Steinernema carpocapsae Identifies the X-Chromosome.</title>
        <authorList>
            <person name="Serra L."/>
            <person name="Macchietto M."/>
            <person name="Macias-Munoz A."/>
            <person name="McGill C.J."/>
            <person name="Rodriguez I.M."/>
            <person name="Rodriguez B."/>
            <person name="Murad R."/>
            <person name="Mortazavi A."/>
        </authorList>
    </citation>
    <scope>NUCLEOTIDE SEQUENCE [LARGE SCALE GENOMIC DNA]</scope>
    <source>
        <strain evidence="2 3">ALL</strain>
    </source>
</reference>
<dbReference type="EMBL" id="AZBU02000001">
    <property type="protein sequence ID" value="TMS36513.1"/>
    <property type="molecule type" value="Genomic_DNA"/>
</dbReference>
<gene>
    <name evidence="2" type="ORF">L596_003660</name>
</gene>
<feature type="region of interest" description="Disordered" evidence="1">
    <location>
        <begin position="66"/>
        <end position="90"/>
    </location>
</feature>
<protein>
    <submittedName>
        <fullName evidence="2">Uncharacterized protein</fullName>
    </submittedName>
</protein>
<evidence type="ECO:0000313" key="3">
    <source>
        <dbReference type="Proteomes" id="UP000298663"/>
    </source>
</evidence>
<dbReference type="AlphaFoldDB" id="A0A4V6I823"/>
<organism evidence="2 3">
    <name type="scientific">Steinernema carpocapsae</name>
    <name type="common">Entomopathogenic nematode</name>
    <dbReference type="NCBI Taxonomy" id="34508"/>
    <lineage>
        <taxon>Eukaryota</taxon>
        <taxon>Metazoa</taxon>
        <taxon>Ecdysozoa</taxon>
        <taxon>Nematoda</taxon>
        <taxon>Chromadorea</taxon>
        <taxon>Rhabditida</taxon>
        <taxon>Tylenchina</taxon>
        <taxon>Panagrolaimomorpha</taxon>
        <taxon>Strongyloidoidea</taxon>
        <taxon>Steinernematidae</taxon>
        <taxon>Steinernema</taxon>
    </lineage>
</organism>
<dbReference type="Proteomes" id="UP000298663">
    <property type="component" value="Chromosome X"/>
</dbReference>
<keyword evidence="3" id="KW-1185">Reference proteome</keyword>
<proteinExistence type="predicted"/>